<comment type="caution">
    <text evidence="2">The sequence shown here is derived from an EMBL/GenBank/DDBJ whole genome shotgun (WGS) entry which is preliminary data.</text>
</comment>
<evidence type="ECO:0000313" key="3">
    <source>
        <dbReference type="Proteomes" id="UP001217089"/>
    </source>
</evidence>
<feature type="region of interest" description="Disordered" evidence="1">
    <location>
        <begin position="285"/>
        <end position="304"/>
    </location>
</feature>
<dbReference type="PANTHER" id="PTHR21446">
    <property type="entry name" value="DUF3504 DOMAIN-CONTAINING PROTEIN"/>
    <property type="match status" value="1"/>
</dbReference>
<accession>A0ABQ9E3H2</accession>
<dbReference type="Proteomes" id="UP001217089">
    <property type="component" value="Unassembled WGS sequence"/>
</dbReference>
<protein>
    <recommendedName>
        <fullName evidence="4">KCTD1_15</fullName>
    </recommendedName>
</protein>
<dbReference type="PANTHER" id="PTHR21446:SF6">
    <property type="entry name" value="MITOCHONDRIAL ANTIVIRAL-SIGNALING PROTEIN"/>
    <property type="match status" value="1"/>
</dbReference>
<evidence type="ECO:0008006" key="4">
    <source>
        <dbReference type="Google" id="ProtNLM"/>
    </source>
</evidence>
<sequence>MATSRFGSSSQTDLQLIMQGKDAENTKRATQASVKILQIYLMETEREINLDSNSKEDLAQLLRNFYADVRKKDGQKYKLSALKSIRFGLARHFSKEYDIDIVKDTTFKKANELFSAVLINLKKEGFGKTDYTAPIPAGELKKLYCSRAFDINTPVGLQQKTWFGLMFFLCRRGRENLRCMNKNTFAIAKDYRGLEYIYQARDELDKNHRENDSPMENPTEGRMFEKPGSDKCPLMSFKKYLSKLNKNCDDLWQRLKDSFYDDSEECNDMFDVEEVQINEFINGNNIDPPVSKESQNVTSPQQTLSSHNITSNVLKQIENVSNCPAAYITGSVVNFTVNSNK</sequence>
<reference evidence="2 3" key="1">
    <citation type="submission" date="2022-12" db="EMBL/GenBank/DDBJ databases">
        <title>Chromosome-level genome of Tegillarca granosa.</title>
        <authorList>
            <person name="Kim J."/>
        </authorList>
    </citation>
    <scope>NUCLEOTIDE SEQUENCE [LARGE SCALE GENOMIC DNA]</scope>
    <source>
        <strain evidence="2">Teg-2019</strain>
        <tissue evidence="2">Adductor muscle</tissue>
    </source>
</reference>
<evidence type="ECO:0000256" key="1">
    <source>
        <dbReference type="SAM" id="MobiDB-lite"/>
    </source>
</evidence>
<name>A0ABQ9E3H2_TEGGR</name>
<organism evidence="2 3">
    <name type="scientific">Tegillarca granosa</name>
    <name type="common">Malaysian cockle</name>
    <name type="synonym">Anadara granosa</name>
    <dbReference type="NCBI Taxonomy" id="220873"/>
    <lineage>
        <taxon>Eukaryota</taxon>
        <taxon>Metazoa</taxon>
        <taxon>Spiralia</taxon>
        <taxon>Lophotrochozoa</taxon>
        <taxon>Mollusca</taxon>
        <taxon>Bivalvia</taxon>
        <taxon>Autobranchia</taxon>
        <taxon>Pteriomorphia</taxon>
        <taxon>Arcoida</taxon>
        <taxon>Arcoidea</taxon>
        <taxon>Arcidae</taxon>
        <taxon>Tegillarca</taxon>
    </lineage>
</organism>
<feature type="compositionally biased region" description="Polar residues" evidence="1">
    <location>
        <begin position="292"/>
        <end position="304"/>
    </location>
</feature>
<keyword evidence="3" id="KW-1185">Reference proteome</keyword>
<dbReference type="InterPro" id="IPR052787">
    <property type="entry name" value="MAVS"/>
</dbReference>
<gene>
    <name evidence="2" type="ORF">KUTeg_024802</name>
</gene>
<proteinExistence type="predicted"/>
<evidence type="ECO:0000313" key="2">
    <source>
        <dbReference type="EMBL" id="KAJ8298271.1"/>
    </source>
</evidence>
<dbReference type="EMBL" id="JARBDR010000923">
    <property type="protein sequence ID" value="KAJ8298271.1"/>
    <property type="molecule type" value="Genomic_DNA"/>
</dbReference>